<accession>A0A939G0W7</accession>
<dbReference type="EC" id="3.6.1.9" evidence="4"/>
<comment type="catalytic activity">
    <reaction evidence="4">
        <text>a 2'-deoxyribonucleoside 5'-triphosphate + H2O = a 2'-deoxyribonucleoside 5'-phosphate + diphosphate + H(+)</text>
        <dbReference type="Rhea" id="RHEA:44644"/>
        <dbReference type="ChEBI" id="CHEBI:15377"/>
        <dbReference type="ChEBI" id="CHEBI:15378"/>
        <dbReference type="ChEBI" id="CHEBI:33019"/>
        <dbReference type="ChEBI" id="CHEBI:61560"/>
        <dbReference type="ChEBI" id="CHEBI:65317"/>
        <dbReference type="EC" id="3.6.1.9"/>
    </reaction>
</comment>
<dbReference type="InterPro" id="IPR029001">
    <property type="entry name" value="ITPase-like_fam"/>
</dbReference>
<dbReference type="GO" id="GO:0005737">
    <property type="term" value="C:cytoplasm"/>
    <property type="evidence" value="ECO:0007669"/>
    <property type="project" value="UniProtKB-SubCell"/>
</dbReference>
<comment type="cofactor">
    <cofactor evidence="1 4">
        <name>a divalent metal cation</name>
        <dbReference type="ChEBI" id="CHEBI:60240"/>
    </cofactor>
</comment>
<keyword evidence="6" id="KW-1185">Reference proteome</keyword>
<comment type="subcellular location">
    <subcellularLocation>
        <location evidence="4">Cytoplasm</location>
    </subcellularLocation>
</comment>
<evidence type="ECO:0000256" key="4">
    <source>
        <dbReference type="HAMAP-Rule" id="MF_00528"/>
    </source>
</evidence>
<keyword evidence="3 4" id="KW-0546">Nucleotide metabolism</keyword>
<dbReference type="SUPFAM" id="SSF52972">
    <property type="entry name" value="ITPase-like"/>
    <property type="match status" value="1"/>
</dbReference>
<protein>
    <recommendedName>
        <fullName evidence="4">Nucleoside triphosphate pyrophosphatase</fullName>
        <ecNumber evidence="4">3.6.1.9</ecNumber>
    </recommendedName>
    <alternativeName>
        <fullName evidence="4">Nucleotide pyrophosphatase</fullName>
        <shortName evidence="4">Nucleotide PPase</shortName>
    </alternativeName>
</protein>
<dbReference type="AlphaFoldDB" id="A0A939G0W7"/>
<sequence>MPKGIVLASGSVHRRELLKNAGVDFTVRPSELDERAIEAPLRETGATPEDVAAVLAEAKASDVSNSHPDEIVIGADQTLALGDTVFHKPANMDEARRTLLALSGQTHTLNSAVVLVERGVVTWRHMAVARMTMRGLDPAFIGRYLAQVGARALTSVGAYQIEREGVQLMEAIEGDYFTIIGLPILPLLKELRARGEIDG</sequence>
<dbReference type="GO" id="GO:0047429">
    <property type="term" value="F:nucleoside triphosphate diphosphatase activity"/>
    <property type="evidence" value="ECO:0007669"/>
    <property type="project" value="UniProtKB-EC"/>
</dbReference>
<name>A0A939G0W7_9HYPH</name>
<evidence type="ECO:0000313" key="6">
    <source>
        <dbReference type="Proteomes" id="UP000664122"/>
    </source>
</evidence>
<dbReference type="NCBIfam" id="NF002690">
    <property type="entry name" value="PRK02478.1"/>
    <property type="match status" value="1"/>
</dbReference>
<evidence type="ECO:0000256" key="2">
    <source>
        <dbReference type="ARBA" id="ARBA00022801"/>
    </source>
</evidence>
<dbReference type="HAMAP" id="MF_00528">
    <property type="entry name" value="Maf"/>
    <property type="match status" value="1"/>
</dbReference>
<organism evidence="5 6">
    <name type="scientific">Jiella flava</name>
    <dbReference type="NCBI Taxonomy" id="2816857"/>
    <lineage>
        <taxon>Bacteria</taxon>
        <taxon>Pseudomonadati</taxon>
        <taxon>Pseudomonadota</taxon>
        <taxon>Alphaproteobacteria</taxon>
        <taxon>Hyphomicrobiales</taxon>
        <taxon>Aurantimonadaceae</taxon>
        <taxon>Jiella</taxon>
    </lineage>
</organism>
<dbReference type="Proteomes" id="UP000664122">
    <property type="component" value="Unassembled WGS sequence"/>
</dbReference>
<dbReference type="Gene3D" id="3.90.950.10">
    <property type="match status" value="1"/>
</dbReference>
<dbReference type="Pfam" id="PF02545">
    <property type="entry name" value="Maf"/>
    <property type="match status" value="1"/>
</dbReference>
<keyword evidence="2 4" id="KW-0378">Hydrolase</keyword>
<reference evidence="5" key="1">
    <citation type="submission" date="2021-03" db="EMBL/GenBank/DDBJ databases">
        <title>Whole genome sequence of Jiella sp. CQZ9-1.</title>
        <authorList>
            <person name="Tuo L."/>
        </authorList>
    </citation>
    <scope>NUCLEOTIDE SEQUENCE</scope>
    <source>
        <strain evidence="5">CQZ9-1</strain>
    </source>
</reference>
<keyword evidence="4" id="KW-0963">Cytoplasm</keyword>
<comment type="caution">
    <text evidence="5">The sequence shown here is derived from an EMBL/GenBank/DDBJ whole genome shotgun (WGS) entry which is preliminary data.</text>
</comment>
<dbReference type="EMBL" id="JAFMPP010000019">
    <property type="protein sequence ID" value="MBO0664321.1"/>
    <property type="molecule type" value="Genomic_DNA"/>
</dbReference>
<dbReference type="PIRSF" id="PIRSF006305">
    <property type="entry name" value="Maf"/>
    <property type="match status" value="1"/>
</dbReference>
<dbReference type="GO" id="GO:0009117">
    <property type="term" value="P:nucleotide metabolic process"/>
    <property type="evidence" value="ECO:0007669"/>
    <property type="project" value="UniProtKB-KW"/>
</dbReference>
<comment type="catalytic activity">
    <reaction evidence="4">
        <text>a ribonucleoside 5'-triphosphate + H2O = a ribonucleoside 5'-phosphate + diphosphate + H(+)</text>
        <dbReference type="Rhea" id="RHEA:23996"/>
        <dbReference type="ChEBI" id="CHEBI:15377"/>
        <dbReference type="ChEBI" id="CHEBI:15378"/>
        <dbReference type="ChEBI" id="CHEBI:33019"/>
        <dbReference type="ChEBI" id="CHEBI:58043"/>
        <dbReference type="ChEBI" id="CHEBI:61557"/>
        <dbReference type="EC" id="3.6.1.9"/>
    </reaction>
</comment>
<comment type="caution">
    <text evidence="4">Lacks conserved residue(s) required for the propagation of feature annotation.</text>
</comment>
<evidence type="ECO:0000313" key="5">
    <source>
        <dbReference type="EMBL" id="MBO0664321.1"/>
    </source>
</evidence>
<comment type="function">
    <text evidence="4">Nucleoside triphosphate pyrophosphatase. May have a dual role in cell division arrest and in preventing the incorporation of modified nucleotides into cellular nucleic acids.</text>
</comment>
<comment type="similarity">
    <text evidence="4">Belongs to the Maf family.</text>
</comment>
<dbReference type="PANTHER" id="PTHR43213:SF5">
    <property type="entry name" value="BIFUNCTIONAL DTTP_UTP PYROPHOSPHATASE_METHYLTRANSFERASE PROTEIN-RELATED"/>
    <property type="match status" value="1"/>
</dbReference>
<gene>
    <name evidence="5" type="ORF">J1C48_17200</name>
</gene>
<evidence type="ECO:0000256" key="1">
    <source>
        <dbReference type="ARBA" id="ARBA00001968"/>
    </source>
</evidence>
<feature type="active site" description="Proton acceptor" evidence="4">
    <location>
        <position position="76"/>
    </location>
</feature>
<proteinExistence type="inferred from homology"/>
<dbReference type="RefSeq" id="WP_207259233.1">
    <property type="nucleotide sequence ID" value="NZ_JAFMPP010000019.1"/>
</dbReference>
<dbReference type="PANTHER" id="PTHR43213">
    <property type="entry name" value="BIFUNCTIONAL DTTP/UTP PYROPHOSPHATASE/METHYLTRANSFERASE PROTEIN-RELATED"/>
    <property type="match status" value="1"/>
</dbReference>
<dbReference type="InterPro" id="IPR003697">
    <property type="entry name" value="Maf-like"/>
</dbReference>
<evidence type="ECO:0000256" key="3">
    <source>
        <dbReference type="ARBA" id="ARBA00023080"/>
    </source>
</evidence>
<dbReference type="CDD" id="cd00555">
    <property type="entry name" value="Maf"/>
    <property type="match status" value="1"/>
</dbReference>